<feature type="compositionally biased region" description="Basic and acidic residues" evidence="2">
    <location>
        <begin position="177"/>
        <end position="188"/>
    </location>
</feature>
<sequence length="223" mass="23301">MKKNGDAPTNKSPTKKQAPTTQPRRDESENSNVAAIGGPSLIINRQSAPTSSPFLPLSLRAQGATTGGGAPGIGSGVIASTAVAGGGIQVESTSEVPPSGSRPLKRKSEVSAPEGVVPTCSVCSKVFASWKALFGHMRSHPERQWRGCFPPPVAQQQLSRAGDHQAAFAESGGGNTQRREELDIDLNRPQEGNFGAPTDQTKNDDGGFDLNMPPMPDDDDDAS</sequence>
<dbReference type="InterPro" id="IPR013087">
    <property type="entry name" value="Znf_C2H2_type"/>
</dbReference>
<dbReference type="Proteomes" id="UP000030645">
    <property type="component" value="Unassembled WGS sequence"/>
</dbReference>
<dbReference type="eggNOG" id="KOG1721">
    <property type="taxonomic scope" value="Eukaryota"/>
</dbReference>
<protein>
    <submittedName>
        <fullName evidence="4">Zinc finger protein ZAT3</fullName>
    </submittedName>
</protein>
<evidence type="ECO:0000259" key="3">
    <source>
        <dbReference type="PROSITE" id="PS50157"/>
    </source>
</evidence>
<evidence type="ECO:0000313" key="5">
    <source>
        <dbReference type="Proteomes" id="UP000030645"/>
    </source>
</evidence>
<feature type="region of interest" description="Disordered" evidence="2">
    <location>
        <begin position="1"/>
        <end position="54"/>
    </location>
</feature>
<evidence type="ECO:0000256" key="1">
    <source>
        <dbReference type="PROSITE-ProRule" id="PRU00042"/>
    </source>
</evidence>
<feature type="compositionally biased region" description="Polar residues" evidence="2">
    <location>
        <begin position="43"/>
        <end position="53"/>
    </location>
</feature>
<dbReference type="PANTHER" id="PTHR47591">
    <property type="entry name" value="ZINC FINGER PROTEIN ZAT2-RELATED"/>
    <property type="match status" value="1"/>
</dbReference>
<feature type="region of interest" description="Disordered" evidence="2">
    <location>
        <begin position="153"/>
        <end position="223"/>
    </location>
</feature>
<dbReference type="GO" id="GO:0008270">
    <property type="term" value="F:zinc ion binding"/>
    <property type="evidence" value="ECO:0007669"/>
    <property type="project" value="UniProtKB-KW"/>
</dbReference>
<evidence type="ECO:0000256" key="2">
    <source>
        <dbReference type="SAM" id="MobiDB-lite"/>
    </source>
</evidence>
<dbReference type="SUPFAM" id="SSF57667">
    <property type="entry name" value="beta-beta-alpha zinc fingers"/>
    <property type="match status" value="1"/>
</dbReference>
<dbReference type="PROSITE" id="PS00028">
    <property type="entry name" value="ZINC_FINGER_C2H2_1"/>
    <property type="match status" value="1"/>
</dbReference>
<evidence type="ECO:0000313" key="4">
    <source>
        <dbReference type="EMBL" id="EXC17809.1"/>
    </source>
</evidence>
<feature type="domain" description="C2H2-type" evidence="3">
    <location>
        <begin position="118"/>
        <end position="145"/>
    </location>
</feature>
<dbReference type="Pfam" id="PF13912">
    <property type="entry name" value="zf-C2H2_6"/>
    <property type="match status" value="1"/>
</dbReference>
<keyword evidence="5" id="KW-1185">Reference proteome</keyword>
<keyword evidence="1" id="KW-0863">Zinc-finger</keyword>
<gene>
    <name evidence="4" type="ORF">L484_023163</name>
</gene>
<dbReference type="STRING" id="981085.W9SMY3"/>
<feature type="compositionally biased region" description="Polar residues" evidence="2">
    <location>
        <begin position="7"/>
        <end position="22"/>
    </location>
</feature>
<dbReference type="InterPro" id="IPR036236">
    <property type="entry name" value="Znf_C2H2_sf"/>
</dbReference>
<reference evidence="5" key="1">
    <citation type="submission" date="2013-01" db="EMBL/GenBank/DDBJ databases">
        <title>Draft Genome Sequence of a Mulberry Tree, Morus notabilis C.K. Schneid.</title>
        <authorList>
            <person name="He N."/>
            <person name="Zhao S."/>
        </authorList>
    </citation>
    <scope>NUCLEOTIDE SEQUENCE</scope>
</reference>
<dbReference type="EMBL" id="KE345823">
    <property type="protein sequence ID" value="EXC17809.1"/>
    <property type="molecule type" value="Genomic_DNA"/>
</dbReference>
<dbReference type="AlphaFoldDB" id="W9SMY3"/>
<organism evidence="4 5">
    <name type="scientific">Morus notabilis</name>
    <dbReference type="NCBI Taxonomy" id="981085"/>
    <lineage>
        <taxon>Eukaryota</taxon>
        <taxon>Viridiplantae</taxon>
        <taxon>Streptophyta</taxon>
        <taxon>Embryophyta</taxon>
        <taxon>Tracheophyta</taxon>
        <taxon>Spermatophyta</taxon>
        <taxon>Magnoliopsida</taxon>
        <taxon>eudicotyledons</taxon>
        <taxon>Gunneridae</taxon>
        <taxon>Pentapetalae</taxon>
        <taxon>rosids</taxon>
        <taxon>fabids</taxon>
        <taxon>Rosales</taxon>
        <taxon>Moraceae</taxon>
        <taxon>Moreae</taxon>
        <taxon>Morus</taxon>
    </lineage>
</organism>
<dbReference type="SMART" id="SM00355">
    <property type="entry name" value="ZnF_C2H2"/>
    <property type="match status" value="1"/>
</dbReference>
<accession>W9SMY3</accession>
<keyword evidence="1" id="KW-0479">Metal-binding</keyword>
<keyword evidence="1" id="KW-0862">Zinc</keyword>
<dbReference type="PANTHER" id="PTHR47591:SF13">
    <property type="entry name" value="OS02G0293900 PROTEIN"/>
    <property type="match status" value="1"/>
</dbReference>
<dbReference type="OrthoDB" id="1194687at2759"/>
<dbReference type="KEGG" id="mnt:21405936"/>
<proteinExistence type="predicted"/>
<dbReference type="PROSITE" id="PS50157">
    <property type="entry name" value="ZINC_FINGER_C2H2_2"/>
    <property type="match status" value="1"/>
</dbReference>
<name>W9SMY3_9ROSA</name>